<dbReference type="InterPro" id="IPR036791">
    <property type="entry name" value="Ribosomal_bL9_C_sf"/>
</dbReference>
<dbReference type="EMBL" id="CAEZWK010000024">
    <property type="protein sequence ID" value="CAB4655540.1"/>
    <property type="molecule type" value="Genomic_DNA"/>
</dbReference>
<evidence type="ECO:0000313" key="8">
    <source>
        <dbReference type="EMBL" id="CAB4640279.1"/>
    </source>
</evidence>
<comment type="similarity">
    <text evidence="1">Belongs to the bacterial ribosomal protein bL9 family.</text>
</comment>
<dbReference type="NCBIfam" id="TIGR00158">
    <property type="entry name" value="L9"/>
    <property type="match status" value="1"/>
</dbReference>
<dbReference type="Pfam" id="PF03948">
    <property type="entry name" value="Ribosomal_L9_C"/>
    <property type="match status" value="1"/>
</dbReference>
<dbReference type="PANTHER" id="PTHR21368">
    <property type="entry name" value="50S RIBOSOMAL PROTEIN L9"/>
    <property type="match status" value="1"/>
</dbReference>
<dbReference type="GO" id="GO:0006412">
    <property type="term" value="P:translation"/>
    <property type="evidence" value="ECO:0007669"/>
    <property type="project" value="InterPro"/>
</dbReference>
<evidence type="ECO:0000256" key="5">
    <source>
        <dbReference type="ARBA" id="ARBA00023274"/>
    </source>
</evidence>
<dbReference type="GO" id="GO:0003735">
    <property type="term" value="F:structural constituent of ribosome"/>
    <property type="evidence" value="ECO:0007669"/>
    <property type="project" value="InterPro"/>
</dbReference>
<protein>
    <recommendedName>
        <fullName evidence="6">50S ribosomal protein L9</fullName>
    </recommendedName>
</protein>
<dbReference type="InterPro" id="IPR020070">
    <property type="entry name" value="Ribosomal_bL9_N"/>
</dbReference>
<proteinExistence type="inferred from homology"/>
<evidence type="ECO:0000256" key="1">
    <source>
        <dbReference type="ARBA" id="ARBA00010605"/>
    </source>
</evidence>
<dbReference type="AlphaFoldDB" id="A0A6J6L1N1"/>
<dbReference type="InterPro" id="IPR020594">
    <property type="entry name" value="Ribosomal_bL9_bac/chp"/>
</dbReference>
<dbReference type="InterPro" id="IPR020069">
    <property type="entry name" value="Ribosomal_bL9_C"/>
</dbReference>
<organism evidence="9">
    <name type="scientific">freshwater metagenome</name>
    <dbReference type="NCBI Taxonomy" id="449393"/>
    <lineage>
        <taxon>unclassified sequences</taxon>
        <taxon>metagenomes</taxon>
        <taxon>ecological metagenomes</taxon>
    </lineage>
</organism>
<dbReference type="InterPro" id="IPR000244">
    <property type="entry name" value="Ribosomal_bL9"/>
</dbReference>
<dbReference type="FunFam" id="3.40.5.10:FF:000003">
    <property type="entry name" value="50S ribosomal protein L9"/>
    <property type="match status" value="1"/>
</dbReference>
<reference evidence="9" key="1">
    <citation type="submission" date="2020-05" db="EMBL/GenBank/DDBJ databases">
        <authorList>
            <person name="Chiriac C."/>
            <person name="Salcher M."/>
            <person name="Ghai R."/>
            <person name="Kavagutti S V."/>
        </authorList>
    </citation>
    <scope>NUCLEOTIDE SEQUENCE</scope>
</reference>
<keyword evidence="2" id="KW-0699">rRNA-binding</keyword>
<dbReference type="Pfam" id="PF01281">
    <property type="entry name" value="Ribosomal_L9_N"/>
    <property type="match status" value="1"/>
</dbReference>
<dbReference type="GO" id="GO:1990904">
    <property type="term" value="C:ribonucleoprotein complex"/>
    <property type="evidence" value="ECO:0007669"/>
    <property type="project" value="UniProtKB-KW"/>
</dbReference>
<dbReference type="EMBL" id="CAEZVW010000016">
    <property type="protein sequence ID" value="CAB4640279.1"/>
    <property type="molecule type" value="Genomic_DNA"/>
</dbReference>
<dbReference type="GO" id="GO:0005840">
    <property type="term" value="C:ribosome"/>
    <property type="evidence" value="ECO:0007669"/>
    <property type="project" value="UniProtKB-KW"/>
</dbReference>
<gene>
    <name evidence="8" type="ORF">UFOPK2157_00577</name>
    <name evidence="9" type="ORF">UFOPK2228_00805</name>
    <name evidence="10" type="ORF">UFOPK2245_00860</name>
</gene>
<dbReference type="HAMAP" id="MF_00503">
    <property type="entry name" value="Ribosomal_bL9"/>
    <property type="match status" value="1"/>
</dbReference>
<accession>A0A6J6L1N1</accession>
<dbReference type="PROSITE" id="PS00651">
    <property type="entry name" value="RIBOSOMAL_L9"/>
    <property type="match status" value="1"/>
</dbReference>
<dbReference type="InterPro" id="IPR009027">
    <property type="entry name" value="Ribosomal_bL9/RNase_H1_N"/>
</dbReference>
<evidence type="ECO:0000313" key="9">
    <source>
        <dbReference type="EMBL" id="CAB4654623.1"/>
    </source>
</evidence>
<evidence type="ECO:0000313" key="10">
    <source>
        <dbReference type="EMBL" id="CAB4655540.1"/>
    </source>
</evidence>
<dbReference type="SUPFAM" id="SSF55658">
    <property type="entry name" value="L9 N-domain-like"/>
    <property type="match status" value="1"/>
</dbReference>
<feature type="domain" description="Ribosomal protein L9" evidence="7">
    <location>
        <begin position="13"/>
        <end position="40"/>
    </location>
</feature>
<evidence type="ECO:0000256" key="2">
    <source>
        <dbReference type="ARBA" id="ARBA00022730"/>
    </source>
</evidence>
<evidence type="ECO:0000256" key="4">
    <source>
        <dbReference type="ARBA" id="ARBA00022980"/>
    </source>
</evidence>
<sequence length="149" mass="15910">MKLILTREVAGLGTAGDVVNVKDGFARNFLLPRGNAIAWTQGGEKQIEGIRRARSAREVRDIDHAKEIKAKLESASVVSKVKVGAKGALFGSVTDKDLAQAIKSVTGLDIDRHAISTKGHIKKLGDHDVKISLGHNIVAKLSVKVVADK</sequence>
<keyword evidence="3" id="KW-0694">RNA-binding</keyword>
<evidence type="ECO:0000259" key="7">
    <source>
        <dbReference type="PROSITE" id="PS00651"/>
    </source>
</evidence>
<name>A0A6J6L1N1_9ZZZZ</name>
<keyword evidence="5" id="KW-0687">Ribonucleoprotein</keyword>
<dbReference type="GO" id="GO:0019843">
    <property type="term" value="F:rRNA binding"/>
    <property type="evidence" value="ECO:0007669"/>
    <property type="project" value="UniProtKB-KW"/>
</dbReference>
<dbReference type="InterPro" id="IPR036935">
    <property type="entry name" value="Ribosomal_bL9_N_sf"/>
</dbReference>
<dbReference type="Gene3D" id="3.40.5.10">
    <property type="entry name" value="Ribosomal protein L9, N-terminal domain"/>
    <property type="match status" value="1"/>
</dbReference>
<keyword evidence="4" id="KW-0689">Ribosomal protein</keyword>
<evidence type="ECO:0000256" key="3">
    <source>
        <dbReference type="ARBA" id="ARBA00022884"/>
    </source>
</evidence>
<evidence type="ECO:0000256" key="6">
    <source>
        <dbReference type="ARBA" id="ARBA00035456"/>
    </source>
</evidence>
<dbReference type="EMBL" id="CAEZWF010000021">
    <property type="protein sequence ID" value="CAB4654623.1"/>
    <property type="molecule type" value="Genomic_DNA"/>
</dbReference>
<dbReference type="SUPFAM" id="SSF55653">
    <property type="entry name" value="Ribosomal protein L9 C-domain"/>
    <property type="match status" value="1"/>
</dbReference>
<dbReference type="Gene3D" id="3.10.430.100">
    <property type="entry name" value="Ribosomal protein L9, C-terminal domain"/>
    <property type="match status" value="1"/>
</dbReference>